<dbReference type="GO" id="GO:0009306">
    <property type="term" value="P:protein secretion"/>
    <property type="evidence" value="ECO:0007669"/>
    <property type="project" value="InterPro"/>
</dbReference>
<evidence type="ECO:0000313" key="2">
    <source>
        <dbReference type="EMBL" id="EMB22414.1"/>
    </source>
</evidence>
<comment type="similarity">
    <text evidence="1">Belongs to the type III secretion exporter family.</text>
</comment>
<proteinExistence type="inferred from homology"/>
<reference evidence="2 3" key="1">
    <citation type="submission" date="2012-01" db="EMBL/GenBank/DDBJ databases">
        <title>The Genome Sequence of Treponema denticola SP33.</title>
        <authorList>
            <consortium name="The Broad Institute Genome Sequencing Platform"/>
            <person name="Earl A."/>
            <person name="Ward D."/>
            <person name="Feldgarden M."/>
            <person name="Gevers D."/>
            <person name="Blanton J.M."/>
            <person name="Fenno C.J."/>
            <person name="Baranova O.V."/>
            <person name="Mathney J."/>
            <person name="Dewhirst F.E."/>
            <person name="Izard J."/>
            <person name="Young S.K."/>
            <person name="Zeng Q."/>
            <person name="Gargeya S."/>
            <person name="Fitzgerald M."/>
            <person name="Haas B."/>
            <person name="Abouelleil A."/>
            <person name="Alvarado L."/>
            <person name="Arachchi H.M."/>
            <person name="Berlin A."/>
            <person name="Chapman S.B."/>
            <person name="Gearin G."/>
            <person name="Goldberg J."/>
            <person name="Griggs A."/>
            <person name="Gujja S."/>
            <person name="Hansen M."/>
            <person name="Heiman D."/>
            <person name="Howarth C."/>
            <person name="Larimer J."/>
            <person name="Lui A."/>
            <person name="MacDonald P.J.P."/>
            <person name="McCowen C."/>
            <person name="Montmayeur A."/>
            <person name="Murphy C."/>
            <person name="Neiman D."/>
            <person name="Pearson M."/>
            <person name="Priest M."/>
            <person name="Roberts A."/>
            <person name="Saif S."/>
            <person name="Shea T."/>
            <person name="Sisk P."/>
            <person name="Stolte C."/>
            <person name="Sykes S."/>
            <person name="Wortman J."/>
            <person name="Nusbaum C."/>
            <person name="Birren B."/>
        </authorList>
    </citation>
    <scope>NUCLEOTIDE SEQUENCE [LARGE SCALE GENOMIC DNA]</scope>
    <source>
        <strain evidence="2 3">SP33</strain>
    </source>
</reference>
<dbReference type="RefSeq" id="WP_010696594.1">
    <property type="nucleotide sequence ID" value="NZ_KB442454.1"/>
</dbReference>
<dbReference type="PANTHER" id="PTHR30531">
    <property type="entry name" value="FLAGELLAR BIOSYNTHETIC PROTEIN FLHB"/>
    <property type="match status" value="1"/>
</dbReference>
<organism evidence="2 3">
    <name type="scientific">Treponema denticola SP33</name>
    <dbReference type="NCBI Taxonomy" id="999437"/>
    <lineage>
        <taxon>Bacteria</taxon>
        <taxon>Pseudomonadati</taxon>
        <taxon>Spirochaetota</taxon>
        <taxon>Spirochaetia</taxon>
        <taxon>Spirochaetales</taxon>
        <taxon>Treponemataceae</taxon>
        <taxon>Treponema</taxon>
    </lineage>
</organism>
<dbReference type="PATRIC" id="fig|999437.3.peg.1891"/>
<accession>M2BKA9</accession>
<dbReference type="GO" id="GO:0005886">
    <property type="term" value="C:plasma membrane"/>
    <property type="evidence" value="ECO:0007669"/>
    <property type="project" value="TreeGrafter"/>
</dbReference>
<dbReference type="AlphaFoldDB" id="M2BKA9"/>
<dbReference type="InterPro" id="IPR029025">
    <property type="entry name" value="T3SS_substrate_exporter_C"/>
</dbReference>
<dbReference type="HOGENOM" id="CLU_041013_4_2_12"/>
<protein>
    <submittedName>
        <fullName evidence="2">FlhB domain-containing protein</fullName>
    </submittedName>
</protein>
<dbReference type="Gene3D" id="3.40.1690.10">
    <property type="entry name" value="secretion proteins EscU"/>
    <property type="match status" value="1"/>
</dbReference>
<evidence type="ECO:0000256" key="1">
    <source>
        <dbReference type="ARBA" id="ARBA00010690"/>
    </source>
</evidence>
<dbReference type="Pfam" id="PF01312">
    <property type="entry name" value="Bac_export_2"/>
    <property type="match status" value="1"/>
</dbReference>
<comment type="caution">
    <text evidence="2">The sequence shown here is derived from an EMBL/GenBank/DDBJ whole genome shotgun (WGS) entry which is preliminary data.</text>
</comment>
<sequence>MHKEKLDCAVALSYVLQSKAPIITAKGKGLTAKKIKETAERNGVKIVEDETLANILVHQEIGACIPEYTYKAVASIFAFLLKK</sequence>
<dbReference type="InterPro" id="IPR006135">
    <property type="entry name" value="T3SS_substrate_exporter"/>
</dbReference>
<name>M2BKA9_TREDN</name>
<gene>
    <name evidence="2" type="ORF">HMPREF9733_01830</name>
</gene>
<dbReference type="OrthoDB" id="361231at2"/>
<evidence type="ECO:0000313" key="3">
    <source>
        <dbReference type="Proteomes" id="UP000016183"/>
    </source>
</evidence>
<dbReference type="Proteomes" id="UP000016183">
    <property type="component" value="Unassembled WGS sequence"/>
</dbReference>
<dbReference type="EMBL" id="AGDZ01000027">
    <property type="protein sequence ID" value="EMB22414.1"/>
    <property type="molecule type" value="Genomic_DNA"/>
</dbReference>
<dbReference type="PANTHER" id="PTHR30531:SF12">
    <property type="entry name" value="FLAGELLAR BIOSYNTHETIC PROTEIN FLHB"/>
    <property type="match status" value="1"/>
</dbReference>
<dbReference type="SUPFAM" id="SSF160544">
    <property type="entry name" value="EscU C-terminal domain-like"/>
    <property type="match status" value="1"/>
</dbReference>